<accession>A0ABS1DMK0</accession>
<feature type="transmembrane region" description="Helical" evidence="1">
    <location>
        <begin position="175"/>
        <end position="194"/>
    </location>
</feature>
<protein>
    <recommendedName>
        <fullName evidence="2">Ice-binding protein C-terminal domain-containing protein</fullName>
    </recommendedName>
</protein>
<feature type="domain" description="Ice-binding protein C-terminal" evidence="2">
    <location>
        <begin position="174"/>
        <end position="197"/>
    </location>
</feature>
<dbReference type="NCBIfam" id="TIGR02595">
    <property type="entry name" value="PEP_CTERM"/>
    <property type="match status" value="1"/>
</dbReference>
<comment type="caution">
    <text evidence="3">The sequence shown here is derived from an EMBL/GenBank/DDBJ whole genome shotgun (WGS) entry which is preliminary data.</text>
</comment>
<keyword evidence="1" id="KW-0812">Transmembrane</keyword>
<dbReference type="Pfam" id="PF07589">
    <property type="entry name" value="PEP-CTERM"/>
    <property type="match status" value="1"/>
</dbReference>
<reference evidence="3 4" key="1">
    <citation type="journal article" date="2020" name="Microorganisms">
        <title>Osmotic Adaptation and Compatible Solute Biosynthesis of Phototrophic Bacteria as Revealed from Genome Analyses.</title>
        <authorList>
            <person name="Imhoff J.F."/>
            <person name="Rahn T."/>
            <person name="Kunzel S."/>
            <person name="Keller A."/>
            <person name="Neulinger S.C."/>
        </authorList>
    </citation>
    <scope>NUCLEOTIDE SEQUENCE [LARGE SCALE GENOMIC DNA]</scope>
    <source>
        <strain evidence="3 4">DSM 9895</strain>
    </source>
</reference>
<evidence type="ECO:0000256" key="1">
    <source>
        <dbReference type="SAM" id="Phobius"/>
    </source>
</evidence>
<sequence length="202" mass="20108">MQAWALPTLELSSGATTLTIADGDALDSNALAGAVTFIGTVGNFFLNVSTGATKPTLGSAAFPDIDLNSVNSSSAAGTLTIKFSETDYTGASKLKSDVGGTTQGEVSFEVYADATNALFGLGTQIADLGPFNGGAFSGVSGGVNAPSAPYSLTQIATIVHGGGQNTTSFDLQTTVPVPATLGLLGVGLVGLGWLGRRRTAAA</sequence>
<name>A0ABS1DMK0_9PROT</name>
<proteinExistence type="predicted"/>
<evidence type="ECO:0000259" key="2">
    <source>
        <dbReference type="Pfam" id="PF07589"/>
    </source>
</evidence>
<keyword evidence="1" id="KW-1133">Transmembrane helix</keyword>
<evidence type="ECO:0000313" key="3">
    <source>
        <dbReference type="EMBL" id="MBK1670954.1"/>
    </source>
</evidence>
<dbReference type="InterPro" id="IPR013424">
    <property type="entry name" value="Ice-binding_C"/>
</dbReference>
<keyword evidence="1" id="KW-0472">Membrane</keyword>
<organism evidence="3 4">
    <name type="scientific">Rhodovibrio sodomensis</name>
    <dbReference type="NCBI Taxonomy" id="1088"/>
    <lineage>
        <taxon>Bacteria</taxon>
        <taxon>Pseudomonadati</taxon>
        <taxon>Pseudomonadota</taxon>
        <taxon>Alphaproteobacteria</taxon>
        <taxon>Rhodospirillales</taxon>
        <taxon>Rhodovibrionaceae</taxon>
        <taxon>Rhodovibrio</taxon>
    </lineage>
</organism>
<dbReference type="EMBL" id="NRRL01000131">
    <property type="protein sequence ID" value="MBK1670954.1"/>
    <property type="molecule type" value="Genomic_DNA"/>
</dbReference>
<evidence type="ECO:0000313" key="4">
    <source>
        <dbReference type="Proteomes" id="UP001296873"/>
    </source>
</evidence>
<dbReference type="Proteomes" id="UP001296873">
    <property type="component" value="Unassembled WGS sequence"/>
</dbReference>
<keyword evidence="4" id="KW-1185">Reference proteome</keyword>
<gene>
    <name evidence="3" type="ORF">CKO28_23365</name>
</gene>